<evidence type="ECO:0000256" key="1">
    <source>
        <dbReference type="ARBA" id="ARBA00022801"/>
    </source>
</evidence>
<dbReference type="InterPro" id="IPR051540">
    <property type="entry name" value="S-2-haloacid_dehalogenase"/>
</dbReference>
<dbReference type="PANTHER" id="PTHR43316:SF8">
    <property type="entry name" value="HAD FAMILY HYDROLASE"/>
    <property type="match status" value="1"/>
</dbReference>
<dbReference type="SFLD" id="SFLDS00003">
    <property type="entry name" value="Haloacid_Dehalogenase"/>
    <property type="match status" value="1"/>
</dbReference>
<dbReference type="RefSeq" id="WP_109608722.1">
    <property type="nucleotide sequence ID" value="NZ_QGHA01000005.1"/>
</dbReference>
<dbReference type="AlphaFoldDB" id="A0A316HA65"/>
<dbReference type="PANTHER" id="PTHR43316">
    <property type="entry name" value="HYDROLASE, HALOACID DELAHOGENASE-RELATED"/>
    <property type="match status" value="1"/>
</dbReference>
<dbReference type="SFLD" id="SFLDG01129">
    <property type="entry name" value="C1.5:_HAD__Beta-PGM__Phosphata"/>
    <property type="match status" value="1"/>
</dbReference>
<proteinExistence type="predicted"/>
<dbReference type="GO" id="GO:0016787">
    <property type="term" value="F:hydrolase activity"/>
    <property type="evidence" value="ECO:0007669"/>
    <property type="project" value="UniProtKB-KW"/>
</dbReference>
<evidence type="ECO:0000313" key="3">
    <source>
        <dbReference type="Proteomes" id="UP000245678"/>
    </source>
</evidence>
<evidence type="ECO:0000313" key="2">
    <source>
        <dbReference type="EMBL" id="PWK77348.1"/>
    </source>
</evidence>
<name>A0A316HA65_9SPHI</name>
<dbReference type="Gene3D" id="1.10.150.240">
    <property type="entry name" value="Putative phosphatase, domain 2"/>
    <property type="match status" value="1"/>
</dbReference>
<dbReference type="Pfam" id="PF00702">
    <property type="entry name" value="Hydrolase"/>
    <property type="match status" value="1"/>
</dbReference>
<keyword evidence="3" id="KW-1185">Reference proteome</keyword>
<dbReference type="Gene3D" id="3.40.50.1000">
    <property type="entry name" value="HAD superfamily/HAD-like"/>
    <property type="match status" value="1"/>
</dbReference>
<keyword evidence="1 2" id="KW-0378">Hydrolase</keyword>
<protein>
    <submittedName>
        <fullName evidence="2">Putative hydrolase of the HAD superfamily</fullName>
    </submittedName>
</protein>
<dbReference type="SUPFAM" id="SSF56784">
    <property type="entry name" value="HAD-like"/>
    <property type="match status" value="1"/>
</dbReference>
<organism evidence="2 3">
    <name type="scientific">Mucilaginibacter oryzae</name>
    <dbReference type="NCBI Taxonomy" id="468058"/>
    <lineage>
        <taxon>Bacteria</taxon>
        <taxon>Pseudomonadati</taxon>
        <taxon>Bacteroidota</taxon>
        <taxon>Sphingobacteriia</taxon>
        <taxon>Sphingobacteriales</taxon>
        <taxon>Sphingobacteriaceae</taxon>
        <taxon>Mucilaginibacter</taxon>
    </lineage>
</organism>
<dbReference type="Proteomes" id="UP000245678">
    <property type="component" value="Unassembled WGS sequence"/>
</dbReference>
<comment type="caution">
    <text evidence="2">The sequence shown here is derived from an EMBL/GenBank/DDBJ whole genome shotgun (WGS) entry which is preliminary data.</text>
</comment>
<dbReference type="InterPro" id="IPR023214">
    <property type="entry name" value="HAD_sf"/>
</dbReference>
<gene>
    <name evidence="2" type="ORF">LX99_03160</name>
</gene>
<accession>A0A316HA65</accession>
<dbReference type="InterPro" id="IPR036412">
    <property type="entry name" value="HAD-like_sf"/>
</dbReference>
<sequence length="233" mass="26779">MNLKVIAFDADDTLWVNEPYFQATEEKFCSLLENFLPVHTISKELFKVEVDNLPLYGYGIKGYILSMIEAALSISEKNISVEVVETILQYGKEMLNQPIELLNDVEHVLSSLKNQYRLVVATKGDLLDQERKLKKSGLAHYFHHIEIMSDKKEADYTKLIKHLDIEPSEFMMIGNSLRSDVMPVIAIGGYAVHVPYHTTWAHEHVETVLTHPNFKQVDRITEVLEIVMKFGSW</sequence>
<dbReference type="EMBL" id="QGHA01000005">
    <property type="protein sequence ID" value="PWK77348.1"/>
    <property type="molecule type" value="Genomic_DNA"/>
</dbReference>
<reference evidence="2 3" key="1">
    <citation type="submission" date="2018-05" db="EMBL/GenBank/DDBJ databases">
        <title>Genomic Encyclopedia of Archaeal and Bacterial Type Strains, Phase II (KMG-II): from individual species to whole genera.</title>
        <authorList>
            <person name="Goeker M."/>
        </authorList>
    </citation>
    <scope>NUCLEOTIDE SEQUENCE [LARGE SCALE GENOMIC DNA]</scope>
    <source>
        <strain evidence="2 3">DSM 19975</strain>
    </source>
</reference>
<dbReference type="InterPro" id="IPR023198">
    <property type="entry name" value="PGP-like_dom2"/>
</dbReference>